<dbReference type="GO" id="GO:0005829">
    <property type="term" value="C:cytosol"/>
    <property type="evidence" value="ECO:0007669"/>
    <property type="project" value="TreeGrafter"/>
</dbReference>
<dbReference type="STRING" id="641238.SAMN04490244_11271"/>
<evidence type="ECO:0000313" key="9">
    <source>
        <dbReference type="Proteomes" id="UP000198885"/>
    </source>
</evidence>
<feature type="domain" description="DhaL" evidence="6">
    <location>
        <begin position="390"/>
        <end position="591"/>
    </location>
</feature>
<keyword evidence="2" id="KW-0547">Nucleotide-binding</keyword>
<dbReference type="PANTHER" id="PTHR28629:SF4">
    <property type="entry name" value="TRIOKINASE_FMN CYCLASE"/>
    <property type="match status" value="1"/>
</dbReference>
<dbReference type="Gene3D" id="1.25.40.340">
    <property type="match status" value="1"/>
</dbReference>
<protein>
    <submittedName>
        <fullName evidence="8">Homodimeric dihydroxyacetone kinase</fullName>
    </submittedName>
</protein>
<keyword evidence="3 8" id="KW-0418">Kinase</keyword>
<feature type="domain" description="DhaK" evidence="7">
    <location>
        <begin position="23"/>
        <end position="346"/>
    </location>
</feature>
<evidence type="ECO:0000256" key="2">
    <source>
        <dbReference type="ARBA" id="ARBA00022741"/>
    </source>
</evidence>
<dbReference type="GO" id="GO:0019563">
    <property type="term" value="P:glycerol catabolic process"/>
    <property type="evidence" value="ECO:0007669"/>
    <property type="project" value="TreeGrafter"/>
</dbReference>
<dbReference type="Proteomes" id="UP000198885">
    <property type="component" value="Unassembled WGS sequence"/>
</dbReference>
<reference evidence="8 9" key="1">
    <citation type="submission" date="2016-10" db="EMBL/GenBank/DDBJ databases">
        <authorList>
            <person name="de Groot N.N."/>
        </authorList>
    </citation>
    <scope>NUCLEOTIDE SEQUENCE [LARGE SCALE GENOMIC DNA]</scope>
    <source>
        <strain evidence="8 9">DSM 23042</strain>
    </source>
</reference>
<dbReference type="GO" id="GO:0005524">
    <property type="term" value="F:ATP binding"/>
    <property type="evidence" value="ECO:0007669"/>
    <property type="project" value="UniProtKB-KW"/>
</dbReference>
<accession>A0A1H9WQQ0</accession>
<dbReference type="NCBIfam" id="NF011049">
    <property type="entry name" value="PRK14479.1"/>
    <property type="match status" value="1"/>
</dbReference>
<dbReference type="SMART" id="SM01120">
    <property type="entry name" value="Dak2"/>
    <property type="match status" value="1"/>
</dbReference>
<gene>
    <name evidence="8" type="ORF">SAMN04490244_11271</name>
</gene>
<evidence type="ECO:0000256" key="4">
    <source>
        <dbReference type="ARBA" id="ARBA00022840"/>
    </source>
</evidence>
<dbReference type="InterPro" id="IPR004006">
    <property type="entry name" value="DhaK_dom"/>
</dbReference>
<dbReference type="RefSeq" id="WP_235859922.1">
    <property type="nucleotide sequence ID" value="NZ_FOGU01000012.1"/>
</dbReference>
<dbReference type="AlphaFoldDB" id="A0A1H9WQQ0"/>
<dbReference type="PROSITE" id="PS51481">
    <property type="entry name" value="DHAK"/>
    <property type="match status" value="1"/>
</dbReference>
<evidence type="ECO:0000259" key="6">
    <source>
        <dbReference type="PROSITE" id="PS51480"/>
    </source>
</evidence>
<dbReference type="InterPro" id="IPR012737">
    <property type="entry name" value="DhaK_L_YcgS"/>
</dbReference>
<evidence type="ECO:0000313" key="8">
    <source>
        <dbReference type="EMBL" id="SES36141.1"/>
    </source>
</evidence>
<name>A0A1H9WQQ0_9RHOB</name>
<dbReference type="GO" id="GO:0004371">
    <property type="term" value="F:glycerone kinase activity"/>
    <property type="evidence" value="ECO:0007669"/>
    <property type="project" value="InterPro"/>
</dbReference>
<evidence type="ECO:0000256" key="3">
    <source>
        <dbReference type="ARBA" id="ARBA00022777"/>
    </source>
</evidence>
<proteinExistence type="predicted"/>
<dbReference type="SUPFAM" id="SSF101473">
    <property type="entry name" value="DhaL-like"/>
    <property type="match status" value="1"/>
</dbReference>
<evidence type="ECO:0000256" key="5">
    <source>
        <dbReference type="SAM" id="MobiDB-lite"/>
    </source>
</evidence>
<dbReference type="Gene3D" id="3.40.50.10440">
    <property type="entry name" value="Dihydroxyacetone kinase, domain 1"/>
    <property type="match status" value="1"/>
</dbReference>
<dbReference type="InterPro" id="IPR036117">
    <property type="entry name" value="DhaL_dom_sf"/>
</dbReference>
<dbReference type="InterPro" id="IPR050861">
    <property type="entry name" value="Dihydroxyacetone_Kinase"/>
</dbReference>
<dbReference type="Gene3D" id="3.30.1180.20">
    <property type="entry name" value="Dihydroxyacetone kinase, domain 2"/>
    <property type="match status" value="1"/>
</dbReference>
<dbReference type="InterPro" id="IPR004007">
    <property type="entry name" value="DhaL_dom"/>
</dbReference>
<sequence>MLDRKTDDMTDQSNVRTKKLINAPEDIISQAIEGMISAHPHLLRVEGDSGRAVVAVDGPRDGKVGIVIGGGSGHEPAFAGYVGRGLADAAAVGNVFASPSPEQILDAAKAADGGAGVVFLYGNYTGDVLNFDMAAEECAGLGIPAKSVAVADDVASAPSDRADERRGIAGDFFVFKIAGAAAEAGRDLAGVTEAASAALSNTKSMGVALSACSMPQTGKPNFEIGHDEMEIGMGLHGEPGMRRGKLAEADHITDELMEPILAEMDLPEGSEVAVLVNGLGATGLLELYILHRRVAQILGERGVKIHHSWVGEYATSLEMAGASVTLLKLDDDRKALLDMPCRTPALTVGTVAQARPAATTATRTTVQHAARDETEVRREDLATDGPVTPAIFRSMMIRAGERISADADRLSELDGVIGDGDHGVTMDIGWKAVRKALEQSPADETVETSCKRMAKAFLDAVGASSGPLYATAFLRAGTAVGNRLNLDAAAVVAWVEAAAQGVRERGRAEPGDKTMVDAWVPGAEAARAALGKDGDVLACLAAACEGAERGMNATKEIESRRGRSAKLGARSVGHIDPGAASTHVILCAMYDAAKDALS</sequence>
<dbReference type="PROSITE" id="PS51480">
    <property type="entry name" value="DHAL"/>
    <property type="match status" value="1"/>
</dbReference>
<dbReference type="FunFam" id="1.25.40.340:FF:000002">
    <property type="entry name" value="Dihydroxyacetone kinase, L subunit"/>
    <property type="match status" value="1"/>
</dbReference>
<feature type="compositionally biased region" description="Low complexity" evidence="5">
    <location>
        <begin position="358"/>
        <end position="368"/>
    </location>
</feature>
<dbReference type="EMBL" id="FOGU01000012">
    <property type="protein sequence ID" value="SES36141.1"/>
    <property type="molecule type" value="Genomic_DNA"/>
</dbReference>
<keyword evidence="9" id="KW-1185">Reference proteome</keyword>
<evidence type="ECO:0000259" key="7">
    <source>
        <dbReference type="PROSITE" id="PS51481"/>
    </source>
</evidence>
<dbReference type="SUPFAM" id="SSF82549">
    <property type="entry name" value="DAK1/DegV-like"/>
    <property type="match status" value="1"/>
</dbReference>
<keyword evidence="4" id="KW-0067">ATP-binding</keyword>
<feature type="compositionally biased region" description="Basic and acidic residues" evidence="5">
    <location>
        <begin position="369"/>
        <end position="381"/>
    </location>
</feature>
<organism evidence="8 9">
    <name type="scientific">Tranquillimonas rosea</name>
    <dbReference type="NCBI Taxonomy" id="641238"/>
    <lineage>
        <taxon>Bacteria</taxon>
        <taxon>Pseudomonadati</taxon>
        <taxon>Pseudomonadota</taxon>
        <taxon>Alphaproteobacteria</taxon>
        <taxon>Rhodobacterales</taxon>
        <taxon>Roseobacteraceae</taxon>
        <taxon>Tranquillimonas</taxon>
    </lineage>
</organism>
<dbReference type="NCBIfam" id="TIGR02365">
    <property type="entry name" value="dha_L_ycgS"/>
    <property type="match status" value="1"/>
</dbReference>
<evidence type="ECO:0000256" key="1">
    <source>
        <dbReference type="ARBA" id="ARBA00022679"/>
    </source>
</evidence>
<dbReference type="Pfam" id="PF02733">
    <property type="entry name" value="Dak1"/>
    <property type="match status" value="1"/>
</dbReference>
<dbReference type="PANTHER" id="PTHR28629">
    <property type="entry name" value="TRIOKINASE/FMN CYCLASE"/>
    <property type="match status" value="1"/>
</dbReference>
<feature type="region of interest" description="Disordered" evidence="5">
    <location>
        <begin position="358"/>
        <end position="381"/>
    </location>
</feature>
<dbReference type="Pfam" id="PF02734">
    <property type="entry name" value="Dak2"/>
    <property type="match status" value="1"/>
</dbReference>
<dbReference type="FunFam" id="3.40.50.10440:FF:000001">
    <property type="entry name" value="Dihydroxyacetone kinase, DhaK subunit"/>
    <property type="match status" value="1"/>
</dbReference>
<keyword evidence="1" id="KW-0808">Transferase</keyword>